<name>A0A0F8YYU4_9ZZZZ</name>
<sequence length="229" mass="24037">PPTDPVLEIPETARQLELQNDATRDLITTTADGNLVLEAGIDVLLLEDGVSKLLLETSSVLLTPGDASVFFKDGVVYRKVGGVGIPINAFLRDGSVPATGTFDFGDLVISRAKFKDTSLSIDTPSSSAGTLILDMENGNAFEVTLTEAVTTLTLSNFPASGKSGTMTFIAKQDGTGGWDITWPAAVKWEQDTGLSPGQTTTPNAVDIYALVSTDGGTTVYGFVLGLDMK</sequence>
<protein>
    <submittedName>
        <fullName evidence="1">Uncharacterized protein</fullName>
    </submittedName>
</protein>
<evidence type="ECO:0000313" key="1">
    <source>
        <dbReference type="EMBL" id="KKK59224.1"/>
    </source>
</evidence>
<proteinExistence type="predicted"/>
<accession>A0A0F8YYU4</accession>
<organism evidence="1">
    <name type="scientific">marine sediment metagenome</name>
    <dbReference type="NCBI Taxonomy" id="412755"/>
    <lineage>
        <taxon>unclassified sequences</taxon>
        <taxon>metagenomes</taxon>
        <taxon>ecological metagenomes</taxon>
    </lineage>
</organism>
<feature type="non-terminal residue" evidence="1">
    <location>
        <position position="1"/>
    </location>
</feature>
<comment type="caution">
    <text evidence="1">The sequence shown here is derived from an EMBL/GenBank/DDBJ whole genome shotgun (WGS) entry which is preliminary data.</text>
</comment>
<reference evidence="1" key="1">
    <citation type="journal article" date="2015" name="Nature">
        <title>Complex archaea that bridge the gap between prokaryotes and eukaryotes.</title>
        <authorList>
            <person name="Spang A."/>
            <person name="Saw J.H."/>
            <person name="Jorgensen S.L."/>
            <person name="Zaremba-Niedzwiedzka K."/>
            <person name="Martijn J."/>
            <person name="Lind A.E."/>
            <person name="van Eijk R."/>
            <person name="Schleper C."/>
            <person name="Guy L."/>
            <person name="Ettema T.J."/>
        </authorList>
    </citation>
    <scope>NUCLEOTIDE SEQUENCE</scope>
</reference>
<dbReference type="AlphaFoldDB" id="A0A0F8YYU4"/>
<gene>
    <name evidence="1" type="ORF">LCGC14_3036520</name>
</gene>
<dbReference type="EMBL" id="LAZR01063587">
    <property type="protein sequence ID" value="KKK59224.1"/>
    <property type="molecule type" value="Genomic_DNA"/>
</dbReference>